<evidence type="ECO:0000256" key="2">
    <source>
        <dbReference type="ARBA" id="ARBA00022737"/>
    </source>
</evidence>
<keyword evidence="2" id="KW-0677">Repeat</keyword>
<dbReference type="GO" id="GO:0045104">
    <property type="term" value="P:intermediate filament cytoskeleton organization"/>
    <property type="evidence" value="ECO:0007669"/>
    <property type="project" value="InterPro"/>
</dbReference>
<organism evidence="4 5">
    <name type="scientific">Oryzias latipes</name>
    <name type="common">Japanese rice fish</name>
    <name type="synonym">Japanese killifish</name>
    <dbReference type="NCBI Taxonomy" id="8090"/>
    <lineage>
        <taxon>Eukaryota</taxon>
        <taxon>Metazoa</taxon>
        <taxon>Chordata</taxon>
        <taxon>Craniata</taxon>
        <taxon>Vertebrata</taxon>
        <taxon>Euteleostomi</taxon>
        <taxon>Actinopterygii</taxon>
        <taxon>Neopterygii</taxon>
        <taxon>Teleostei</taxon>
        <taxon>Neoteleostei</taxon>
        <taxon>Acanthomorphata</taxon>
        <taxon>Ovalentaria</taxon>
        <taxon>Atherinomorphae</taxon>
        <taxon>Beloniformes</taxon>
        <taxon>Adrianichthyidae</taxon>
        <taxon>Oryziinae</taxon>
        <taxon>Oryzias</taxon>
    </lineage>
</organism>
<evidence type="ECO:0008006" key="6">
    <source>
        <dbReference type="Google" id="ProtNLM"/>
    </source>
</evidence>
<dbReference type="Bgee" id="ENSORLG00000024373">
    <property type="expression patterns" value="Expressed in bone element and 15 other cell types or tissues"/>
</dbReference>
<evidence type="ECO:0000256" key="1">
    <source>
        <dbReference type="ARBA" id="ARBA00022553"/>
    </source>
</evidence>
<dbReference type="InParanoid" id="A0A3B3I7P4"/>
<name>A0A3B3I7P4_ORYLA</name>
<dbReference type="SMART" id="SM00150">
    <property type="entry name" value="SPEC"/>
    <property type="match status" value="5"/>
</dbReference>
<keyword evidence="5" id="KW-1185">Reference proteome</keyword>
<dbReference type="FunFam" id="1.20.58.60:FF:000010">
    <property type="entry name" value="plectin isoform X2"/>
    <property type="match status" value="1"/>
</dbReference>
<evidence type="ECO:0000313" key="4">
    <source>
        <dbReference type="Ensembl" id="ENSORLP00000039842.1"/>
    </source>
</evidence>
<accession>A0A3B3I7P4</accession>
<dbReference type="STRING" id="8090.ENSORLP00000039842"/>
<dbReference type="Proteomes" id="UP000001038">
    <property type="component" value="Chromosome 11"/>
</dbReference>
<feature type="coiled-coil region" evidence="3">
    <location>
        <begin position="270"/>
        <end position="315"/>
    </location>
</feature>
<evidence type="ECO:0000256" key="3">
    <source>
        <dbReference type="SAM" id="Coils"/>
    </source>
</evidence>
<dbReference type="AlphaFoldDB" id="A0A3B3I7P4"/>
<sequence>MIRFINSCWIFSQRWQAEVADRESIFQALQAQVGQAKEAGSKLSSLHPDRSPELERYQEKANQITDRWSSIKRQMESRWTDLDVLGSELQQYRDGHSALIKWIEETTERQERTQPEQTDSKALSEQLAQQTALVVEIEQNQTKLDECQTHSKQYCSSVKDYELQLMTYRAFVESMHKSSVKRRRMHSSSDAITQEFMDLRTRYTSLVTLTTQHVKYISDALRRLEEEEVIVLNSSFFSLKKLKDQVAEAIRSTQTFLRSKQAAKMSPEERAQVEAQLAELTNTYDQLLESSTQQLQQLEQQLAKEEELKAVQQQKAECSQKLEGLNMWLGGAAALLASQMGGGESGDVSVLQEKQKRLKDMQKDLQAKGEALADTIRSVEEFLAERGESLSPEEKENLQTKLAMLKEQYNALTDSADASVSELNTAITTVVQQNTQRVRTYTLNQTLLLKSFCLSHSLCNILEVTLKLSSAVGLVPQAELQQLQAQQAQLLQITQSARSLLDQPDSAVPAEEKQRLRAALDQLQAQKSEALQDELSKFLLEHGSLGSWLEQSEQEMHSLGEGETDAQGLKDRHIYVSFQLAEDVICHKADLRFVSISGQKVLSSVQGALELLGGSDPALHSTKQLVTNKLQDAHHRYTTLHTKSTELGTRLSGLLERYQQYQDEVVSLHSWLSTQEQNQSLTKSSGDTDPQNLQNTLRQVQLLTSSAQQVNLSLRSSAHFHKRSYYSILSFKQLHFFFPDGLEKRFGSLSASVSERAEHLQTAVAQSVSVQEGLKGLLGWLDKLVLNPGPVEPTAQAKLRQELLSRQGSVEATRDSISSLLQSSDPSTASGLKVSLHDLSQRYTDAQASQAEREAELKVLLPKLESYERLEVDLQAFMQSRQKTLTPVGLPDRSVDDYRQTIELQVAVSDVKSQYDTLGEELKKRLSLQQASLELREKAMRGTEELKSWLSDRESTLKQGQTASPSRPELVRAQAQQNKVKHWQRVQQGRRCYY</sequence>
<reference evidence="4" key="2">
    <citation type="submission" date="2025-08" db="UniProtKB">
        <authorList>
            <consortium name="Ensembl"/>
        </authorList>
    </citation>
    <scope>IDENTIFICATION</scope>
    <source>
        <strain evidence="4">Hd-rR</strain>
    </source>
</reference>
<keyword evidence="1" id="KW-0597">Phosphoprotein</keyword>
<proteinExistence type="predicted"/>
<evidence type="ECO:0000313" key="5">
    <source>
        <dbReference type="Proteomes" id="UP000001038"/>
    </source>
</evidence>
<reference evidence="4 5" key="1">
    <citation type="journal article" date="2007" name="Nature">
        <title>The medaka draft genome and insights into vertebrate genome evolution.</title>
        <authorList>
            <person name="Kasahara M."/>
            <person name="Naruse K."/>
            <person name="Sasaki S."/>
            <person name="Nakatani Y."/>
            <person name="Qu W."/>
            <person name="Ahsan B."/>
            <person name="Yamada T."/>
            <person name="Nagayasu Y."/>
            <person name="Doi K."/>
            <person name="Kasai Y."/>
            <person name="Jindo T."/>
            <person name="Kobayashi D."/>
            <person name="Shimada A."/>
            <person name="Toyoda A."/>
            <person name="Kuroki Y."/>
            <person name="Fujiyama A."/>
            <person name="Sasaki T."/>
            <person name="Shimizu A."/>
            <person name="Asakawa S."/>
            <person name="Shimizu N."/>
            <person name="Hashimoto S."/>
            <person name="Yang J."/>
            <person name="Lee Y."/>
            <person name="Matsushima K."/>
            <person name="Sugano S."/>
            <person name="Sakaizumi M."/>
            <person name="Narita T."/>
            <person name="Ohishi K."/>
            <person name="Haga S."/>
            <person name="Ohta F."/>
            <person name="Nomoto H."/>
            <person name="Nogata K."/>
            <person name="Morishita T."/>
            <person name="Endo T."/>
            <person name="Shin-I T."/>
            <person name="Takeda H."/>
            <person name="Morishita S."/>
            <person name="Kohara Y."/>
        </authorList>
    </citation>
    <scope>NUCLEOTIDE SEQUENCE [LARGE SCALE GENOMIC DNA]</scope>
    <source>
        <strain evidence="4 5">Hd-rR</strain>
    </source>
</reference>
<reference evidence="4" key="3">
    <citation type="submission" date="2025-09" db="UniProtKB">
        <authorList>
            <consortium name="Ensembl"/>
        </authorList>
    </citation>
    <scope>IDENTIFICATION</scope>
    <source>
        <strain evidence="4">Hd-rR</strain>
    </source>
</reference>
<dbReference type="Ensembl" id="ENSORLT00000041951.1">
    <property type="protein sequence ID" value="ENSORLP00000039842.1"/>
    <property type="gene ID" value="ENSORLG00000024373.1"/>
</dbReference>
<keyword evidence="3" id="KW-0175">Coiled coil</keyword>
<protein>
    <recommendedName>
        <fullName evidence="6">Microtubule actin crosslinking factor 1</fullName>
    </recommendedName>
</protein>
<dbReference type="InterPro" id="IPR018159">
    <property type="entry name" value="Spectrin/alpha-actinin"/>
</dbReference>
<dbReference type="PANTHER" id="PTHR23169:SF25">
    <property type="entry name" value="MICROTUBULE-ACTIN CROSS-LINKING FACTOR 1, ISOFORMS 1_2_3_4_5"/>
    <property type="match status" value="1"/>
</dbReference>
<dbReference type="GeneTree" id="ENSGT00940000155824"/>
<dbReference type="SUPFAM" id="SSF46966">
    <property type="entry name" value="Spectrin repeat"/>
    <property type="match status" value="4"/>
</dbReference>
<dbReference type="PANTHER" id="PTHR23169">
    <property type="entry name" value="ENVOPLAKIN"/>
    <property type="match status" value="1"/>
</dbReference>
<dbReference type="Gene3D" id="1.20.58.60">
    <property type="match status" value="5"/>
</dbReference>
<dbReference type="InterPro" id="IPR043197">
    <property type="entry name" value="Plakin"/>
</dbReference>